<reference evidence="10 11" key="1">
    <citation type="submission" date="2023-07" db="EMBL/GenBank/DDBJ databases">
        <title>Sequencing the genomes of 1000 actinobacteria strains.</title>
        <authorList>
            <person name="Klenk H.-P."/>
        </authorList>
    </citation>
    <scope>NUCLEOTIDE SEQUENCE [LARGE SCALE GENOMIC DNA]</scope>
    <source>
        <strain evidence="10 11">DSM 20167</strain>
    </source>
</reference>
<evidence type="ECO:0000256" key="5">
    <source>
        <dbReference type="ARBA" id="ARBA00022989"/>
    </source>
</evidence>
<feature type="transmembrane region" description="Helical" evidence="9">
    <location>
        <begin position="398"/>
        <end position="423"/>
    </location>
</feature>
<keyword evidence="11" id="KW-1185">Reference proteome</keyword>
<feature type="region of interest" description="Disordered" evidence="8">
    <location>
        <begin position="503"/>
        <end position="532"/>
    </location>
</feature>
<evidence type="ECO:0000256" key="1">
    <source>
        <dbReference type="ARBA" id="ARBA00004141"/>
    </source>
</evidence>
<sequence>MKAVRSSAGTTSQAGRGPHLSPLIQGTIGSIMIMLGSFGVGWLASVSPLNRYPLLIAIRTDYWGVVAGTVVLTLGCWILFRAWLRLGQQLAGWPEGSLRTVKKAVWAWSVPMLMALPIFSRDVFAYIGQGRLVAAGQDPYVDGISTMNNWFQLGADITWAEDETPYGPLYLNVEFWVNQLVGTSPDLSVLIFRLVAFTGVILCMVYVPKIAALHKVSGAKATWISVANPLFLISFVASAHNDSLMIGLALAGTYYAATRRGVLGVVLIAASIGVKPITLVLLPFIGLLWAGPDAGWWKKIRYWAYTLLLVFVIMAVIGWANGYGFGWLKVMLGTGTGAVIFAPVGALNALLSGALSTMGVPSDWLLPALKLIGRLASVGLVLLLIFKGKSSHLIQRMALAFSALVVLSPIIQPWYILWLLPFFAITGIRDDWQLLWVYVTTAFFIAFGAADQLFIWQFLSDLDPWVKHLSTGISWAAMAYLAFVDPRTRKLFVATLPTRLGGGAGPLRTGRKRPGATANGLGPREDPEVPNP</sequence>
<comment type="subcellular location">
    <subcellularLocation>
        <location evidence="1">Membrane</location>
        <topology evidence="1">Multi-pass membrane protein</topology>
    </subcellularLocation>
</comment>
<keyword evidence="4 9" id="KW-0812">Transmembrane</keyword>
<dbReference type="Proteomes" id="UP001183817">
    <property type="component" value="Unassembled WGS sequence"/>
</dbReference>
<feature type="transmembrane region" description="Helical" evidence="9">
    <location>
        <begin position="262"/>
        <end position="290"/>
    </location>
</feature>
<dbReference type="NCBIfam" id="NF038066">
    <property type="entry name" value="MptB"/>
    <property type="match status" value="1"/>
</dbReference>
<accession>A0ABU2BDV9</accession>
<dbReference type="RefSeq" id="WP_264271226.1">
    <property type="nucleotide sequence ID" value="NZ_BAAAWO010000001.1"/>
</dbReference>
<evidence type="ECO:0000256" key="9">
    <source>
        <dbReference type="SAM" id="Phobius"/>
    </source>
</evidence>
<evidence type="ECO:0000313" key="10">
    <source>
        <dbReference type="EMBL" id="MDR7356456.1"/>
    </source>
</evidence>
<name>A0ABU2BDV9_9MICC</name>
<proteinExistence type="inferred from homology"/>
<feature type="transmembrane region" description="Helical" evidence="9">
    <location>
        <begin position="20"/>
        <end position="42"/>
    </location>
</feature>
<comment type="similarity">
    <text evidence="7">Belongs to the MptA/B family.</text>
</comment>
<gene>
    <name evidence="10" type="ORF">J2S64_000147</name>
</gene>
<feature type="transmembrane region" description="Helical" evidence="9">
    <location>
        <begin position="435"/>
        <end position="459"/>
    </location>
</feature>
<comment type="caution">
    <text evidence="10">The sequence shown here is derived from an EMBL/GenBank/DDBJ whole genome shotgun (WGS) entry which is preliminary data.</text>
</comment>
<feature type="transmembrane region" description="Helical" evidence="9">
    <location>
        <begin position="326"/>
        <end position="352"/>
    </location>
</feature>
<feature type="transmembrane region" description="Helical" evidence="9">
    <location>
        <begin position="105"/>
        <end position="127"/>
    </location>
</feature>
<evidence type="ECO:0000256" key="2">
    <source>
        <dbReference type="ARBA" id="ARBA00022676"/>
    </source>
</evidence>
<evidence type="ECO:0000256" key="4">
    <source>
        <dbReference type="ARBA" id="ARBA00022692"/>
    </source>
</evidence>
<feature type="compositionally biased region" description="Basic and acidic residues" evidence="8">
    <location>
        <begin position="523"/>
        <end position="532"/>
    </location>
</feature>
<keyword evidence="2" id="KW-0328">Glycosyltransferase</keyword>
<evidence type="ECO:0000313" key="11">
    <source>
        <dbReference type="Proteomes" id="UP001183817"/>
    </source>
</evidence>
<dbReference type="EMBL" id="JAVDYI010000001">
    <property type="protein sequence ID" value="MDR7356456.1"/>
    <property type="molecule type" value="Genomic_DNA"/>
</dbReference>
<keyword evidence="3" id="KW-0808">Transferase</keyword>
<evidence type="ECO:0000256" key="8">
    <source>
        <dbReference type="SAM" id="MobiDB-lite"/>
    </source>
</evidence>
<dbReference type="InterPro" id="IPR049829">
    <property type="entry name" value="MptA/B-like"/>
</dbReference>
<feature type="transmembrane region" description="Helical" evidence="9">
    <location>
        <begin position="190"/>
        <end position="208"/>
    </location>
</feature>
<evidence type="ECO:0000256" key="6">
    <source>
        <dbReference type="ARBA" id="ARBA00023136"/>
    </source>
</evidence>
<evidence type="ECO:0000256" key="3">
    <source>
        <dbReference type="ARBA" id="ARBA00022679"/>
    </source>
</evidence>
<feature type="transmembrane region" description="Helical" evidence="9">
    <location>
        <begin position="302"/>
        <end position="320"/>
    </location>
</feature>
<feature type="transmembrane region" description="Helical" evidence="9">
    <location>
        <begin position="465"/>
        <end position="483"/>
    </location>
</feature>
<keyword evidence="6 9" id="KW-0472">Membrane</keyword>
<organism evidence="10 11">
    <name type="scientific">Paeniglutamicibacter sulfureus</name>
    <dbReference type="NCBI Taxonomy" id="43666"/>
    <lineage>
        <taxon>Bacteria</taxon>
        <taxon>Bacillati</taxon>
        <taxon>Actinomycetota</taxon>
        <taxon>Actinomycetes</taxon>
        <taxon>Micrococcales</taxon>
        <taxon>Micrococcaceae</taxon>
        <taxon>Paeniglutamicibacter</taxon>
    </lineage>
</organism>
<evidence type="ECO:0008006" key="12">
    <source>
        <dbReference type="Google" id="ProtNLM"/>
    </source>
</evidence>
<feature type="transmembrane region" description="Helical" evidence="9">
    <location>
        <begin position="62"/>
        <end position="84"/>
    </location>
</feature>
<keyword evidence="5 9" id="KW-1133">Transmembrane helix</keyword>
<protein>
    <recommendedName>
        <fullName evidence="12">DUF2029 domain-containing protein</fullName>
    </recommendedName>
</protein>
<feature type="transmembrane region" description="Helical" evidence="9">
    <location>
        <begin position="229"/>
        <end position="256"/>
    </location>
</feature>
<evidence type="ECO:0000256" key="7">
    <source>
        <dbReference type="ARBA" id="ARBA00043987"/>
    </source>
</evidence>
<feature type="transmembrane region" description="Helical" evidence="9">
    <location>
        <begin position="364"/>
        <end position="386"/>
    </location>
</feature>
<dbReference type="Pfam" id="PF26314">
    <property type="entry name" value="MptA_B_family"/>
    <property type="match status" value="1"/>
</dbReference>